<keyword evidence="2" id="KW-1185">Reference proteome</keyword>
<protein>
    <submittedName>
        <fullName evidence="1">Uncharacterized protein</fullName>
    </submittedName>
</protein>
<name>A0ABP8UHU7_9ACTN</name>
<proteinExistence type="predicted"/>
<organism evidence="1 2">
    <name type="scientific">Actinoallomurus vinaceus</name>
    <dbReference type="NCBI Taxonomy" id="1080074"/>
    <lineage>
        <taxon>Bacteria</taxon>
        <taxon>Bacillati</taxon>
        <taxon>Actinomycetota</taxon>
        <taxon>Actinomycetes</taxon>
        <taxon>Streptosporangiales</taxon>
        <taxon>Thermomonosporaceae</taxon>
        <taxon>Actinoallomurus</taxon>
    </lineage>
</organism>
<gene>
    <name evidence="1" type="ORF">GCM10023196_064600</name>
</gene>
<reference evidence="2" key="1">
    <citation type="journal article" date="2019" name="Int. J. Syst. Evol. Microbiol.">
        <title>The Global Catalogue of Microorganisms (GCM) 10K type strain sequencing project: providing services to taxonomists for standard genome sequencing and annotation.</title>
        <authorList>
            <consortium name="The Broad Institute Genomics Platform"/>
            <consortium name="The Broad Institute Genome Sequencing Center for Infectious Disease"/>
            <person name="Wu L."/>
            <person name="Ma J."/>
        </authorList>
    </citation>
    <scope>NUCLEOTIDE SEQUENCE [LARGE SCALE GENOMIC DNA]</scope>
    <source>
        <strain evidence="2">JCM 17939</strain>
    </source>
</reference>
<evidence type="ECO:0000313" key="1">
    <source>
        <dbReference type="EMBL" id="GAA4632187.1"/>
    </source>
</evidence>
<comment type="caution">
    <text evidence="1">The sequence shown here is derived from an EMBL/GenBank/DDBJ whole genome shotgun (WGS) entry which is preliminary data.</text>
</comment>
<accession>A0ABP8UHU7</accession>
<sequence length="40" mass="4186">MVYHAADGLLDDLIAPGTPIDVREVTAVVQELAHRALGAS</sequence>
<dbReference type="Proteomes" id="UP001501442">
    <property type="component" value="Unassembled WGS sequence"/>
</dbReference>
<evidence type="ECO:0000313" key="2">
    <source>
        <dbReference type="Proteomes" id="UP001501442"/>
    </source>
</evidence>
<dbReference type="EMBL" id="BAABHK010000010">
    <property type="protein sequence ID" value="GAA4632187.1"/>
    <property type="molecule type" value="Genomic_DNA"/>
</dbReference>